<comment type="subcellular location">
    <subcellularLocation>
        <location evidence="1">Cell outer membrane</location>
    </subcellularLocation>
</comment>
<reference evidence="8 9" key="1">
    <citation type="submission" date="2020-09" db="EMBL/GenBank/DDBJ databases">
        <title>Pedobacter sp. SW-16 isolated from soil near Yeocheon.</title>
        <authorList>
            <person name="Im H.S."/>
            <person name="Joung Y."/>
            <person name="Lee S.-S."/>
        </authorList>
    </citation>
    <scope>NUCLEOTIDE SEQUENCE [LARGE SCALE GENOMIC DNA]</scope>
    <source>
        <strain evidence="8 9">SW-16</strain>
    </source>
</reference>
<evidence type="ECO:0000259" key="6">
    <source>
        <dbReference type="Pfam" id="PF07980"/>
    </source>
</evidence>
<dbReference type="Pfam" id="PF07980">
    <property type="entry name" value="SusD_RagB"/>
    <property type="match status" value="1"/>
</dbReference>
<keyword evidence="5" id="KW-0998">Cell outer membrane</keyword>
<feature type="domain" description="SusD-like N-terminal" evidence="7">
    <location>
        <begin position="105"/>
        <end position="236"/>
    </location>
</feature>
<comment type="similarity">
    <text evidence="2">Belongs to the SusD family.</text>
</comment>
<keyword evidence="3" id="KW-0732">Signal</keyword>
<evidence type="ECO:0000256" key="5">
    <source>
        <dbReference type="ARBA" id="ARBA00023237"/>
    </source>
</evidence>
<organism evidence="8 9">
    <name type="scientific">Pedobacter riviphilus</name>
    <dbReference type="NCBI Taxonomy" id="2766984"/>
    <lineage>
        <taxon>Bacteria</taxon>
        <taxon>Pseudomonadati</taxon>
        <taxon>Bacteroidota</taxon>
        <taxon>Sphingobacteriia</taxon>
        <taxon>Sphingobacteriales</taxon>
        <taxon>Sphingobacteriaceae</taxon>
        <taxon>Pedobacter</taxon>
    </lineage>
</organism>
<evidence type="ECO:0000256" key="1">
    <source>
        <dbReference type="ARBA" id="ARBA00004442"/>
    </source>
</evidence>
<dbReference type="EMBL" id="CP061171">
    <property type="protein sequence ID" value="QNR86705.1"/>
    <property type="molecule type" value="Genomic_DNA"/>
</dbReference>
<evidence type="ECO:0000256" key="3">
    <source>
        <dbReference type="ARBA" id="ARBA00022729"/>
    </source>
</evidence>
<keyword evidence="9" id="KW-1185">Reference proteome</keyword>
<evidence type="ECO:0000313" key="9">
    <source>
        <dbReference type="Proteomes" id="UP000516439"/>
    </source>
</evidence>
<feature type="domain" description="RagB/SusD" evidence="6">
    <location>
        <begin position="313"/>
        <end position="610"/>
    </location>
</feature>
<dbReference type="SUPFAM" id="SSF48452">
    <property type="entry name" value="TPR-like"/>
    <property type="match status" value="1"/>
</dbReference>
<evidence type="ECO:0000259" key="7">
    <source>
        <dbReference type="Pfam" id="PF14322"/>
    </source>
</evidence>
<accession>A0ABX6TQ57</accession>
<gene>
    <name evidence="8" type="ORF">H9N25_10140</name>
</gene>
<dbReference type="InterPro" id="IPR011990">
    <property type="entry name" value="TPR-like_helical_dom_sf"/>
</dbReference>
<protein>
    <submittedName>
        <fullName evidence="8">RagB/SusD family nutrient uptake outer membrane protein</fullName>
    </submittedName>
</protein>
<dbReference type="Pfam" id="PF14322">
    <property type="entry name" value="SusD-like_3"/>
    <property type="match status" value="1"/>
</dbReference>
<keyword evidence="4" id="KW-0472">Membrane</keyword>
<evidence type="ECO:0000256" key="2">
    <source>
        <dbReference type="ARBA" id="ARBA00006275"/>
    </source>
</evidence>
<dbReference type="InterPro" id="IPR033985">
    <property type="entry name" value="SusD-like_N"/>
</dbReference>
<proteinExistence type="inferred from homology"/>
<dbReference type="InterPro" id="IPR012944">
    <property type="entry name" value="SusD_RagB_dom"/>
</dbReference>
<dbReference type="Proteomes" id="UP000516439">
    <property type="component" value="Chromosome"/>
</dbReference>
<sequence length="610" mass="67534">MKTKIFTTAQVLIICMFMFSCKKGGFLDPQVEPLSEKNVFADSTMTFNFLNNIYWNTGLDIVNYRNNIGGATGGGPGSSDWNDSFETLSSNAASGYSGQDAFLKGSSNSSSHPLLVMWTLLYKKIRAANKFIANVPSSPISASRKKVLTAEARFLRAFYYQMLVRYYAGVQIVGDDVSDDFPTYDYKRNTYKECVDYIASEYDKAAVDLPSATTLEAINYGRATSGACKAMKARLFITAASPLFNGSPASTDAAVLPLISYSASYDVSLWQKAADACKAVIDLPEYALVIDNTNATYPGNGFWRMFTDGRKNTEFIFAYNCSRTAAASAGNSSTGNLERAWFPWSILGSTDLTYMNPSQNVVDAFGMANGKLITDAGSGYNALDPYKNRDPRFYYSIIYNQATMTNRSTTALTTINIYSDAANNKVGDGVQQYYTKTGYYSRKMCNDRIPYTSLTVDRSLPMIRLAELILGYAEALNELGQTESAVIQVNKIRSRAGITAGTDGRYGIPVGVTQAQLRTLIRNEYRVEFFGEGHWYYDTRRWKTAETTENGGLQLVRAKQNATGSAYPFNYTYENTAVVMTFLKPAMYFVPIPLTEVLKSNGLLLQNPGW</sequence>
<dbReference type="RefSeq" id="WP_190328788.1">
    <property type="nucleotide sequence ID" value="NZ_CP061171.1"/>
</dbReference>
<dbReference type="PROSITE" id="PS51257">
    <property type="entry name" value="PROKAR_LIPOPROTEIN"/>
    <property type="match status" value="1"/>
</dbReference>
<name>A0ABX6TQ57_9SPHI</name>
<evidence type="ECO:0000256" key="4">
    <source>
        <dbReference type="ARBA" id="ARBA00023136"/>
    </source>
</evidence>
<dbReference type="Gene3D" id="1.25.40.390">
    <property type="match status" value="1"/>
</dbReference>
<evidence type="ECO:0000313" key="8">
    <source>
        <dbReference type="EMBL" id="QNR86705.1"/>
    </source>
</evidence>